<dbReference type="InterPro" id="IPR039514">
    <property type="entry name" value="6GAL-like"/>
</dbReference>
<reference evidence="6" key="1">
    <citation type="journal article" date="2023" name="Mol. Phylogenet. Evol.">
        <title>Genome-scale phylogeny and comparative genomics of the fungal order Sordariales.</title>
        <authorList>
            <person name="Hensen N."/>
            <person name="Bonometti L."/>
            <person name="Westerberg I."/>
            <person name="Brannstrom I.O."/>
            <person name="Guillou S."/>
            <person name="Cros-Aarteil S."/>
            <person name="Calhoun S."/>
            <person name="Haridas S."/>
            <person name="Kuo A."/>
            <person name="Mondo S."/>
            <person name="Pangilinan J."/>
            <person name="Riley R."/>
            <person name="LaButti K."/>
            <person name="Andreopoulos B."/>
            <person name="Lipzen A."/>
            <person name="Chen C."/>
            <person name="Yan M."/>
            <person name="Daum C."/>
            <person name="Ng V."/>
            <person name="Clum A."/>
            <person name="Steindorff A."/>
            <person name="Ohm R.A."/>
            <person name="Martin F."/>
            <person name="Silar P."/>
            <person name="Natvig D.O."/>
            <person name="Lalanne C."/>
            <person name="Gautier V."/>
            <person name="Ament-Velasquez S.L."/>
            <person name="Kruys A."/>
            <person name="Hutchinson M.I."/>
            <person name="Powell A.J."/>
            <person name="Barry K."/>
            <person name="Miller A.N."/>
            <person name="Grigoriev I.V."/>
            <person name="Debuchy R."/>
            <person name="Gladieux P."/>
            <person name="Hiltunen Thoren M."/>
            <person name="Johannesson H."/>
        </authorList>
    </citation>
    <scope>NUCLEOTIDE SEQUENCE</scope>
    <source>
        <strain evidence="6">PSN243</strain>
    </source>
</reference>
<evidence type="ECO:0000313" key="7">
    <source>
        <dbReference type="Proteomes" id="UP001321760"/>
    </source>
</evidence>
<evidence type="ECO:0000259" key="4">
    <source>
        <dbReference type="Pfam" id="PF14587"/>
    </source>
</evidence>
<dbReference type="Pfam" id="PF17189">
    <property type="entry name" value="Glyco_hydro_30C"/>
    <property type="match status" value="1"/>
</dbReference>
<protein>
    <submittedName>
        <fullName evidence="6">Glycoside hydrolase superfamily</fullName>
    </submittedName>
</protein>
<feature type="domain" description="Endo-beta-1,6-galactanase-like" evidence="4">
    <location>
        <begin position="25"/>
        <end position="265"/>
    </location>
</feature>
<reference evidence="6" key="2">
    <citation type="submission" date="2023-05" db="EMBL/GenBank/DDBJ databases">
        <authorList>
            <consortium name="Lawrence Berkeley National Laboratory"/>
            <person name="Steindorff A."/>
            <person name="Hensen N."/>
            <person name="Bonometti L."/>
            <person name="Westerberg I."/>
            <person name="Brannstrom I.O."/>
            <person name="Guillou S."/>
            <person name="Cros-Aarteil S."/>
            <person name="Calhoun S."/>
            <person name="Haridas S."/>
            <person name="Kuo A."/>
            <person name="Mondo S."/>
            <person name="Pangilinan J."/>
            <person name="Riley R."/>
            <person name="Labutti K."/>
            <person name="Andreopoulos B."/>
            <person name="Lipzen A."/>
            <person name="Chen C."/>
            <person name="Yanf M."/>
            <person name="Daum C."/>
            <person name="Ng V."/>
            <person name="Clum A."/>
            <person name="Ohm R."/>
            <person name="Martin F."/>
            <person name="Silar P."/>
            <person name="Natvig D."/>
            <person name="Lalanne C."/>
            <person name="Gautier V."/>
            <person name="Ament-Velasquez S.L."/>
            <person name="Kruys A."/>
            <person name="Hutchinson M.I."/>
            <person name="Powell A.J."/>
            <person name="Barry K."/>
            <person name="Miller A.N."/>
            <person name="Grigoriev I.V."/>
            <person name="Debuchy R."/>
            <person name="Gladieux P."/>
            <person name="Thoren M.H."/>
            <person name="Johannesson H."/>
        </authorList>
    </citation>
    <scope>NUCLEOTIDE SEQUENCE</scope>
    <source>
        <strain evidence="6">PSN243</strain>
    </source>
</reference>
<dbReference type="AlphaFoldDB" id="A0AAV9GVR6"/>
<feature type="domain" description="Glycosyl hydrolase family 30 beta sandwich" evidence="5">
    <location>
        <begin position="379"/>
        <end position="431"/>
    </location>
</feature>
<dbReference type="InterPro" id="IPR017853">
    <property type="entry name" value="GH"/>
</dbReference>
<dbReference type="InterPro" id="IPR013780">
    <property type="entry name" value="Glyco_hydro_b"/>
</dbReference>
<dbReference type="PANTHER" id="PTHR11069">
    <property type="entry name" value="GLUCOSYLCERAMIDASE"/>
    <property type="match status" value="1"/>
</dbReference>
<proteinExistence type="inferred from homology"/>
<organism evidence="6 7">
    <name type="scientific">Podospora aff. communis PSN243</name>
    <dbReference type="NCBI Taxonomy" id="3040156"/>
    <lineage>
        <taxon>Eukaryota</taxon>
        <taxon>Fungi</taxon>
        <taxon>Dikarya</taxon>
        <taxon>Ascomycota</taxon>
        <taxon>Pezizomycotina</taxon>
        <taxon>Sordariomycetes</taxon>
        <taxon>Sordariomycetidae</taxon>
        <taxon>Sordariales</taxon>
        <taxon>Podosporaceae</taxon>
        <taxon>Podospora</taxon>
    </lineage>
</organism>
<keyword evidence="2" id="KW-0732">Signal</keyword>
<comment type="caution">
    <text evidence="6">The sequence shown here is derived from an EMBL/GenBank/DDBJ whole genome shotgun (WGS) entry which is preliminary data.</text>
</comment>
<dbReference type="Pfam" id="PF14587">
    <property type="entry name" value="Glyco_hydr_30_2"/>
    <property type="match status" value="1"/>
</dbReference>
<evidence type="ECO:0000313" key="6">
    <source>
        <dbReference type="EMBL" id="KAK4451830.1"/>
    </source>
</evidence>
<sequence length="471" mass="51526">MRLLTPLIATTVLAVDLSPRQASTQTLTINPSWKFQTIDGFGFSEAFQRAYNILNLDEPKRSKLIDLLFNTTSGAGFSILRNGIGSSPNSTKDWMNTILPKGPANPSEEPEYVWDNNDSGQLWVSQQAVKYGVKTFYANAWAAQGFMKTNGRDSHGGTLCGLPGTNCTTGDWRQAYADYLVQYIKFYHESGVDVTHLGFVNEPDYTANYASMTATGAQAADFIKVLHATLRASNLSQVHITCCEATGWNVQANLTHDLRFEGVEHLLGVITSHPYTHDIDGSLPTTLPVWQTEYSDLMGSWSTNWYTTGHLGDGFKWANNLHYALTAGNVTGYLWWLATQDKETNNNNNEKLILVDQGEYYVSKRFWAFAQYSRTIRPGAVRVWIEGGNGLKTTAFVNVDGSTVVNVINIGAEAVVFEVKGVKATTANAWLTDESNDMTSVATTVGADGSVGGINVPGRGLVSLVIRPSAA</sequence>
<dbReference type="EMBL" id="MU865926">
    <property type="protein sequence ID" value="KAK4451830.1"/>
    <property type="molecule type" value="Genomic_DNA"/>
</dbReference>
<dbReference type="Proteomes" id="UP001321760">
    <property type="component" value="Unassembled WGS sequence"/>
</dbReference>
<dbReference type="GO" id="GO:0004348">
    <property type="term" value="F:glucosylceramidase activity"/>
    <property type="evidence" value="ECO:0007669"/>
    <property type="project" value="InterPro"/>
</dbReference>
<evidence type="ECO:0000256" key="1">
    <source>
        <dbReference type="ARBA" id="ARBA00005382"/>
    </source>
</evidence>
<dbReference type="PANTHER" id="PTHR11069:SF23">
    <property type="entry name" value="LYSOSOMAL ACID GLUCOSYLCERAMIDASE"/>
    <property type="match status" value="1"/>
</dbReference>
<gene>
    <name evidence="6" type="ORF">QBC34DRAFT_436098</name>
</gene>
<accession>A0AAV9GVR6</accession>
<dbReference type="GO" id="GO:0006680">
    <property type="term" value="P:glucosylceramide catabolic process"/>
    <property type="evidence" value="ECO:0007669"/>
    <property type="project" value="TreeGrafter"/>
</dbReference>
<keyword evidence="7" id="KW-1185">Reference proteome</keyword>
<evidence type="ECO:0000259" key="5">
    <source>
        <dbReference type="Pfam" id="PF17189"/>
    </source>
</evidence>
<dbReference type="InterPro" id="IPR033452">
    <property type="entry name" value="GH30_C"/>
</dbReference>
<dbReference type="GO" id="GO:0016020">
    <property type="term" value="C:membrane"/>
    <property type="evidence" value="ECO:0007669"/>
    <property type="project" value="GOC"/>
</dbReference>
<evidence type="ECO:0000256" key="3">
    <source>
        <dbReference type="ARBA" id="ARBA00022801"/>
    </source>
</evidence>
<dbReference type="SUPFAM" id="SSF51445">
    <property type="entry name" value="(Trans)glycosidases"/>
    <property type="match status" value="1"/>
</dbReference>
<dbReference type="Gene3D" id="3.20.20.80">
    <property type="entry name" value="Glycosidases"/>
    <property type="match status" value="1"/>
</dbReference>
<evidence type="ECO:0000256" key="2">
    <source>
        <dbReference type="ARBA" id="ARBA00022729"/>
    </source>
</evidence>
<dbReference type="Gene3D" id="2.60.40.1180">
    <property type="entry name" value="Golgi alpha-mannosidase II"/>
    <property type="match status" value="1"/>
</dbReference>
<name>A0AAV9GVR6_9PEZI</name>
<comment type="similarity">
    <text evidence="1">Belongs to the glycosyl hydrolase 30 family.</text>
</comment>
<dbReference type="InterPro" id="IPR001139">
    <property type="entry name" value="Glyco_hydro_30"/>
</dbReference>
<keyword evidence="3 6" id="KW-0378">Hydrolase</keyword>